<accession>A0A9D3WJH5</accession>
<protein>
    <submittedName>
        <fullName evidence="1">Uncharacterized protein</fullName>
    </submittedName>
</protein>
<dbReference type="EMBL" id="JAIQCV010000001">
    <property type="protein sequence ID" value="KAH1129653.1"/>
    <property type="molecule type" value="Genomic_DNA"/>
</dbReference>
<dbReference type="AlphaFoldDB" id="A0A9D3WJH5"/>
<gene>
    <name evidence="1" type="ORF">J1N35_001031</name>
</gene>
<evidence type="ECO:0000313" key="1">
    <source>
        <dbReference type="EMBL" id="KAH1129653.1"/>
    </source>
</evidence>
<comment type="caution">
    <text evidence="1">The sequence shown here is derived from an EMBL/GenBank/DDBJ whole genome shotgun (WGS) entry which is preliminary data.</text>
</comment>
<name>A0A9D3WJH5_9ROSI</name>
<dbReference type="Proteomes" id="UP000828251">
    <property type="component" value="Unassembled WGS sequence"/>
</dbReference>
<proteinExistence type="predicted"/>
<keyword evidence="2" id="KW-1185">Reference proteome</keyword>
<sequence>MANVMVRFEHVTTTPKFKRYKVSVVRNFLPGCGRGATMDLGLHSQIAMD</sequence>
<organism evidence="1 2">
    <name type="scientific">Gossypium stocksii</name>
    <dbReference type="NCBI Taxonomy" id="47602"/>
    <lineage>
        <taxon>Eukaryota</taxon>
        <taxon>Viridiplantae</taxon>
        <taxon>Streptophyta</taxon>
        <taxon>Embryophyta</taxon>
        <taxon>Tracheophyta</taxon>
        <taxon>Spermatophyta</taxon>
        <taxon>Magnoliopsida</taxon>
        <taxon>eudicotyledons</taxon>
        <taxon>Gunneridae</taxon>
        <taxon>Pentapetalae</taxon>
        <taxon>rosids</taxon>
        <taxon>malvids</taxon>
        <taxon>Malvales</taxon>
        <taxon>Malvaceae</taxon>
        <taxon>Malvoideae</taxon>
        <taxon>Gossypium</taxon>
    </lineage>
</organism>
<evidence type="ECO:0000313" key="2">
    <source>
        <dbReference type="Proteomes" id="UP000828251"/>
    </source>
</evidence>
<reference evidence="1 2" key="1">
    <citation type="journal article" date="2021" name="Plant Biotechnol. J.">
        <title>Multi-omics assisted identification of the key and species-specific regulatory components of drought-tolerant mechanisms in Gossypium stocksii.</title>
        <authorList>
            <person name="Yu D."/>
            <person name="Ke L."/>
            <person name="Zhang D."/>
            <person name="Wu Y."/>
            <person name="Sun Y."/>
            <person name="Mei J."/>
            <person name="Sun J."/>
            <person name="Sun Y."/>
        </authorList>
    </citation>
    <scope>NUCLEOTIDE SEQUENCE [LARGE SCALE GENOMIC DNA]</scope>
    <source>
        <strain evidence="2">cv. E1</strain>
        <tissue evidence="1">Leaf</tissue>
    </source>
</reference>